<keyword evidence="1" id="KW-0472">Membrane</keyword>
<gene>
    <name evidence="2" type="ORF">A2Y62_05435</name>
</gene>
<dbReference type="PROSITE" id="PS51257">
    <property type="entry name" value="PROKAR_LIPOPROTEIN"/>
    <property type="match status" value="1"/>
</dbReference>
<dbReference type="EMBL" id="MFGW01000010">
    <property type="protein sequence ID" value="OGF68214.1"/>
    <property type="molecule type" value="Genomic_DNA"/>
</dbReference>
<evidence type="ECO:0000313" key="3">
    <source>
        <dbReference type="Proteomes" id="UP000178943"/>
    </source>
</evidence>
<dbReference type="Proteomes" id="UP000178943">
    <property type="component" value="Unassembled WGS sequence"/>
</dbReference>
<dbReference type="GO" id="GO:0019867">
    <property type="term" value="C:outer membrane"/>
    <property type="evidence" value="ECO:0007669"/>
    <property type="project" value="InterPro"/>
</dbReference>
<sequence>MNNKIYIVFFIIIMLLFTSSCGYNLSGRGSYLPAHVKKIAIPIFKNNTPRLELDQRITRAVIDTLVRRGKYQIIAEEKDADAVLTVEINSFNYVPVQFTQEGSADRYEIIITSRVTFKDKIKDKILFENPAFTFRSQYDIPEGADITYFDRETVAIEEISKNFAETLVSALLEAF</sequence>
<dbReference type="InterPro" id="IPR007485">
    <property type="entry name" value="LPS_assembly_LptE"/>
</dbReference>
<dbReference type="GO" id="GO:0043165">
    <property type="term" value="P:Gram-negative-bacterium-type cell outer membrane assembly"/>
    <property type="evidence" value="ECO:0007669"/>
    <property type="project" value="InterPro"/>
</dbReference>
<organism evidence="2 3">
    <name type="scientific">Candidatus Fischerbacteria bacterium RBG_13_37_8</name>
    <dbReference type="NCBI Taxonomy" id="1817863"/>
    <lineage>
        <taxon>Bacteria</taxon>
        <taxon>Candidatus Fischeribacteriota</taxon>
    </lineage>
</organism>
<keyword evidence="1" id="KW-1133">Transmembrane helix</keyword>
<dbReference type="Gene3D" id="3.30.160.150">
    <property type="entry name" value="Lipoprotein like domain"/>
    <property type="match status" value="1"/>
</dbReference>
<protein>
    <recommendedName>
        <fullName evidence="4">LPS-assembly lipoprotein LptE</fullName>
    </recommendedName>
</protein>
<evidence type="ECO:0000256" key="1">
    <source>
        <dbReference type="SAM" id="Phobius"/>
    </source>
</evidence>
<name>A0A1F5VXP1_9BACT</name>
<evidence type="ECO:0000313" key="2">
    <source>
        <dbReference type="EMBL" id="OGF68214.1"/>
    </source>
</evidence>
<comment type="caution">
    <text evidence="2">The sequence shown here is derived from an EMBL/GenBank/DDBJ whole genome shotgun (WGS) entry which is preliminary data.</text>
</comment>
<keyword evidence="1" id="KW-0812">Transmembrane</keyword>
<reference evidence="2 3" key="1">
    <citation type="journal article" date="2016" name="Nat. Commun.">
        <title>Thousands of microbial genomes shed light on interconnected biogeochemical processes in an aquifer system.</title>
        <authorList>
            <person name="Anantharaman K."/>
            <person name="Brown C.T."/>
            <person name="Hug L.A."/>
            <person name="Sharon I."/>
            <person name="Castelle C.J."/>
            <person name="Probst A.J."/>
            <person name="Thomas B.C."/>
            <person name="Singh A."/>
            <person name="Wilkins M.J."/>
            <person name="Karaoz U."/>
            <person name="Brodie E.L."/>
            <person name="Williams K.H."/>
            <person name="Hubbard S.S."/>
            <person name="Banfield J.F."/>
        </authorList>
    </citation>
    <scope>NUCLEOTIDE SEQUENCE [LARGE SCALE GENOMIC DNA]</scope>
</reference>
<feature type="transmembrane region" description="Helical" evidence="1">
    <location>
        <begin position="6"/>
        <end position="25"/>
    </location>
</feature>
<dbReference type="AlphaFoldDB" id="A0A1F5VXP1"/>
<dbReference type="Pfam" id="PF04390">
    <property type="entry name" value="LptE"/>
    <property type="match status" value="1"/>
</dbReference>
<evidence type="ECO:0008006" key="4">
    <source>
        <dbReference type="Google" id="ProtNLM"/>
    </source>
</evidence>
<accession>A0A1F5VXP1</accession>
<proteinExistence type="predicted"/>
<dbReference type="STRING" id="1817863.A2Y62_05435"/>